<evidence type="ECO:0000313" key="2">
    <source>
        <dbReference type="EMBL" id="GAA4762899.1"/>
    </source>
</evidence>
<reference evidence="3" key="1">
    <citation type="journal article" date="2019" name="Int. J. Syst. Evol. Microbiol.">
        <title>The Global Catalogue of Microorganisms (GCM) 10K type strain sequencing project: providing services to taxonomists for standard genome sequencing and annotation.</title>
        <authorList>
            <consortium name="The Broad Institute Genomics Platform"/>
            <consortium name="The Broad Institute Genome Sequencing Center for Infectious Disease"/>
            <person name="Wu L."/>
            <person name="Ma J."/>
        </authorList>
    </citation>
    <scope>NUCLEOTIDE SEQUENCE [LARGE SCALE GENOMIC DNA]</scope>
    <source>
        <strain evidence="3">JCM 18537</strain>
    </source>
</reference>
<name>A0ABP8ZRR1_9MICO</name>
<organism evidence="2 3">
    <name type="scientific">Microbacterium gilvum</name>
    <dbReference type="NCBI Taxonomy" id="1336204"/>
    <lineage>
        <taxon>Bacteria</taxon>
        <taxon>Bacillati</taxon>
        <taxon>Actinomycetota</taxon>
        <taxon>Actinomycetes</taxon>
        <taxon>Micrococcales</taxon>
        <taxon>Microbacteriaceae</taxon>
        <taxon>Microbacterium</taxon>
    </lineage>
</organism>
<feature type="transmembrane region" description="Helical" evidence="1">
    <location>
        <begin position="36"/>
        <end position="55"/>
    </location>
</feature>
<evidence type="ECO:0000313" key="3">
    <source>
        <dbReference type="Proteomes" id="UP001501645"/>
    </source>
</evidence>
<dbReference type="Proteomes" id="UP001501645">
    <property type="component" value="Unassembled WGS sequence"/>
</dbReference>
<dbReference type="EMBL" id="BAABKO010000001">
    <property type="protein sequence ID" value="GAA4762899.1"/>
    <property type="molecule type" value="Genomic_DNA"/>
</dbReference>
<gene>
    <name evidence="2" type="ORF">GCM10023351_01750</name>
</gene>
<proteinExistence type="predicted"/>
<dbReference type="RefSeq" id="WP_345434968.1">
    <property type="nucleotide sequence ID" value="NZ_BAABKO010000001.1"/>
</dbReference>
<keyword evidence="3" id="KW-1185">Reference proteome</keyword>
<protein>
    <submittedName>
        <fullName evidence="2">Uncharacterized protein</fullName>
    </submittedName>
</protein>
<keyword evidence="1" id="KW-0472">Membrane</keyword>
<keyword evidence="1" id="KW-1133">Transmembrane helix</keyword>
<accession>A0ABP8ZRR1</accession>
<comment type="caution">
    <text evidence="2">The sequence shown here is derived from an EMBL/GenBank/DDBJ whole genome shotgun (WGS) entry which is preliminary data.</text>
</comment>
<sequence length="61" mass="6721">MSKMTPARTMWWALLWLAILVLAVSSLVLAVHTSLGSWFTVLGTACVIALCLAHVRSRPRN</sequence>
<evidence type="ECO:0000256" key="1">
    <source>
        <dbReference type="SAM" id="Phobius"/>
    </source>
</evidence>
<keyword evidence="1" id="KW-0812">Transmembrane</keyword>